<dbReference type="eggNOG" id="COG2050">
    <property type="taxonomic scope" value="Bacteria"/>
</dbReference>
<name>A0A058ZIX2_9RHOB</name>
<dbReference type="Proteomes" id="UP000024836">
    <property type="component" value="Unassembled WGS sequence"/>
</dbReference>
<protein>
    <recommendedName>
        <fullName evidence="3">Thioesterase domain-containing protein</fullName>
    </recommendedName>
</protein>
<dbReference type="GO" id="GO:0047617">
    <property type="term" value="F:fatty acyl-CoA hydrolase activity"/>
    <property type="evidence" value="ECO:0007669"/>
    <property type="project" value="InterPro"/>
</dbReference>
<dbReference type="InterPro" id="IPR006683">
    <property type="entry name" value="Thioestr_dom"/>
</dbReference>
<dbReference type="InterPro" id="IPR003736">
    <property type="entry name" value="PAAI_dom"/>
</dbReference>
<comment type="caution">
    <text evidence="4">The sequence shown here is derived from an EMBL/GenBank/DDBJ whole genome shotgun (WGS) entry which is preliminary data.</text>
</comment>
<gene>
    <name evidence="4" type="ORF">ATO10_11697</name>
</gene>
<comment type="similarity">
    <text evidence="1">Belongs to the thioesterase PaaI family.</text>
</comment>
<dbReference type="PATRIC" id="fig|1461693.3.peg.2371"/>
<dbReference type="SUPFAM" id="SSF54637">
    <property type="entry name" value="Thioesterase/thiol ester dehydrase-isomerase"/>
    <property type="match status" value="1"/>
</dbReference>
<evidence type="ECO:0000313" key="4">
    <source>
        <dbReference type="EMBL" id="KCV81574.1"/>
    </source>
</evidence>
<feature type="domain" description="Thioesterase" evidence="3">
    <location>
        <begin position="64"/>
        <end position="138"/>
    </location>
</feature>
<dbReference type="InterPro" id="IPR029069">
    <property type="entry name" value="HotDog_dom_sf"/>
</dbReference>
<proteinExistence type="inferred from homology"/>
<evidence type="ECO:0000313" key="5">
    <source>
        <dbReference type="Proteomes" id="UP000024836"/>
    </source>
</evidence>
<sequence length="153" mass="16275">MSTTGFSRDLLIGLSGEEYMRRMLDGRIAAPQMWATSNITLSDVAQGQITLHTAPLPAHGNIIGTVHGGWYGIVLDAAMGCACMSCVPEGATHTTLEYKVNIVRPAKIGAELIATGHVQHSGRSTLVANGEVRGRDDNRLYATGSTTCIVLQH</sequence>
<dbReference type="PANTHER" id="PTHR21660:SF1">
    <property type="entry name" value="ACYL-COENZYME A THIOESTERASE 13"/>
    <property type="match status" value="1"/>
</dbReference>
<dbReference type="NCBIfam" id="TIGR00369">
    <property type="entry name" value="unchar_dom_1"/>
    <property type="match status" value="1"/>
</dbReference>
<evidence type="ECO:0000256" key="1">
    <source>
        <dbReference type="ARBA" id="ARBA00008324"/>
    </source>
</evidence>
<organism evidence="4 5">
    <name type="scientific">Actibacterium atlanticum</name>
    <dbReference type="NCBI Taxonomy" id="1461693"/>
    <lineage>
        <taxon>Bacteria</taxon>
        <taxon>Pseudomonadati</taxon>
        <taxon>Pseudomonadota</taxon>
        <taxon>Alphaproteobacteria</taxon>
        <taxon>Rhodobacterales</taxon>
        <taxon>Roseobacteraceae</taxon>
        <taxon>Actibacterium</taxon>
    </lineage>
</organism>
<reference evidence="4 5" key="1">
    <citation type="submission" date="2013-04" db="EMBL/GenBank/DDBJ databases">
        <title>Shimia sp. 22II-S11-Z10 Genome Sequencing.</title>
        <authorList>
            <person name="Lai Q."/>
            <person name="Li G."/>
            <person name="Shao Z."/>
        </authorList>
    </citation>
    <scope>NUCLEOTIDE SEQUENCE [LARGE SCALE GENOMIC DNA]</scope>
    <source>
        <strain evidence="5">22II-S11-Z10</strain>
    </source>
</reference>
<dbReference type="STRING" id="1461693.ATO10_11697"/>
<dbReference type="CDD" id="cd03443">
    <property type="entry name" value="PaaI_thioesterase"/>
    <property type="match status" value="1"/>
</dbReference>
<dbReference type="RefSeq" id="WP_035251682.1">
    <property type="nucleotide sequence ID" value="NZ_AQQY01000007.1"/>
</dbReference>
<dbReference type="EMBL" id="AQQY01000007">
    <property type="protein sequence ID" value="KCV81574.1"/>
    <property type="molecule type" value="Genomic_DNA"/>
</dbReference>
<dbReference type="Gene3D" id="3.10.129.10">
    <property type="entry name" value="Hotdog Thioesterase"/>
    <property type="match status" value="1"/>
</dbReference>
<dbReference type="AlphaFoldDB" id="A0A058ZIX2"/>
<keyword evidence="5" id="KW-1185">Reference proteome</keyword>
<evidence type="ECO:0000256" key="2">
    <source>
        <dbReference type="ARBA" id="ARBA00022801"/>
    </source>
</evidence>
<dbReference type="PANTHER" id="PTHR21660">
    <property type="entry name" value="THIOESTERASE SUPERFAMILY MEMBER-RELATED"/>
    <property type="match status" value="1"/>
</dbReference>
<accession>A0A058ZIX2</accession>
<dbReference type="Pfam" id="PF03061">
    <property type="entry name" value="4HBT"/>
    <property type="match status" value="1"/>
</dbReference>
<dbReference type="InterPro" id="IPR039298">
    <property type="entry name" value="ACOT13"/>
</dbReference>
<evidence type="ECO:0000259" key="3">
    <source>
        <dbReference type="Pfam" id="PF03061"/>
    </source>
</evidence>
<keyword evidence="2" id="KW-0378">Hydrolase</keyword>